<comment type="subcellular location">
    <subcellularLocation>
        <location evidence="1">Secreted</location>
    </subcellularLocation>
</comment>
<feature type="region of interest" description="Disordered" evidence="3">
    <location>
        <begin position="133"/>
        <end position="153"/>
    </location>
</feature>
<feature type="domain" description="Pre-toxin TG" evidence="4">
    <location>
        <begin position="50"/>
        <end position="81"/>
    </location>
</feature>
<organism evidence="6 7">
    <name type="scientific">Nitrosomonas eutropha</name>
    <dbReference type="NCBI Taxonomy" id="916"/>
    <lineage>
        <taxon>Bacteria</taxon>
        <taxon>Pseudomonadati</taxon>
        <taxon>Pseudomonadota</taxon>
        <taxon>Betaproteobacteria</taxon>
        <taxon>Nitrosomonadales</taxon>
        <taxon>Nitrosomonadaceae</taxon>
        <taxon>Nitrosomonas</taxon>
    </lineage>
</organism>
<proteinExistence type="predicted"/>
<gene>
    <name evidence="6" type="ORF">SAMN05216339_101215</name>
</gene>
<feature type="domain" description="Bacterial toxin 50" evidence="5">
    <location>
        <begin position="103"/>
        <end position="188"/>
    </location>
</feature>
<name>A0A1I7F0Q2_9PROT</name>
<dbReference type="Proteomes" id="UP000183926">
    <property type="component" value="Unassembled WGS sequence"/>
</dbReference>
<dbReference type="InterPro" id="IPR027797">
    <property type="entry name" value="PT-TG_dom"/>
</dbReference>
<sequence length="191" mass="19798">MGNNPINFSDPSGLIAAEASMLMGKLGSWGRENAGTLAEIGIGLTPAGVYADIYTATTGRSPITGDSLSGWERVAILISGVSEIRNAGRAVSAVSAAPLVKWSAQEKHFPGHNSYEPGKNILTSDPTKLAKQAGTGQQVGKIPVGTPGSKERVNFGENIGTYIDKAGNASPTTNGMIHYSKDGIHIVPARP</sequence>
<dbReference type="GO" id="GO:0005576">
    <property type="term" value="C:extracellular region"/>
    <property type="evidence" value="ECO:0007669"/>
    <property type="project" value="UniProtKB-SubCell"/>
</dbReference>
<evidence type="ECO:0000256" key="3">
    <source>
        <dbReference type="SAM" id="MobiDB-lite"/>
    </source>
</evidence>
<dbReference type="Pfam" id="PF14449">
    <property type="entry name" value="PT-TG"/>
    <property type="match status" value="1"/>
</dbReference>
<reference evidence="6 7" key="1">
    <citation type="submission" date="2016-10" db="EMBL/GenBank/DDBJ databases">
        <authorList>
            <person name="de Groot N.N."/>
        </authorList>
    </citation>
    <scope>NUCLEOTIDE SEQUENCE [LARGE SCALE GENOMIC DNA]</scope>
    <source>
        <strain evidence="6 7">Nm24</strain>
    </source>
</reference>
<accession>A0A1I7F0Q2</accession>
<evidence type="ECO:0000256" key="1">
    <source>
        <dbReference type="ARBA" id="ARBA00004613"/>
    </source>
</evidence>
<protein>
    <submittedName>
        <fullName evidence="6">Pre-toxin TG</fullName>
    </submittedName>
</protein>
<evidence type="ECO:0000313" key="6">
    <source>
        <dbReference type="EMBL" id="SFU29772.1"/>
    </source>
</evidence>
<keyword evidence="2" id="KW-0964">Secreted</keyword>
<dbReference type="AlphaFoldDB" id="A0A1I7F0Q2"/>
<evidence type="ECO:0000259" key="4">
    <source>
        <dbReference type="Pfam" id="PF14449"/>
    </source>
</evidence>
<dbReference type="Pfam" id="PF15542">
    <property type="entry name" value="Ntox50"/>
    <property type="match status" value="1"/>
</dbReference>
<dbReference type="InterPro" id="IPR029100">
    <property type="entry name" value="Ntox50"/>
</dbReference>
<evidence type="ECO:0000256" key="2">
    <source>
        <dbReference type="ARBA" id="ARBA00022525"/>
    </source>
</evidence>
<dbReference type="EMBL" id="FPBL01000001">
    <property type="protein sequence ID" value="SFU29772.1"/>
    <property type="molecule type" value="Genomic_DNA"/>
</dbReference>
<evidence type="ECO:0000313" key="7">
    <source>
        <dbReference type="Proteomes" id="UP000183926"/>
    </source>
</evidence>
<evidence type="ECO:0000259" key="5">
    <source>
        <dbReference type="Pfam" id="PF15542"/>
    </source>
</evidence>